<feature type="domain" description="DUF4124" evidence="4">
    <location>
        <begin position="8"/>
        <end position="58"/>
    </location>
</feature>
<feature type="chain" id="PRO_5032410376" evidence="2">
    <location>
        <begin position="19"/>
        <end position="206"/>
    </location>
</feature>
<dbReference type="AlphaFoldDB" id="A0A857J211"/>
<dbReference type="Gene3D" id="3.40.30.10">
    <property type="entry name" value="Glutaredoxin"/>
    <property type="match status" value="1"/>
</dbReference>
<dbReference type="Pfam" id="PF13511">
    <property type="entry name" value="DUF4124"/>
    <property type="match status" value="1"/>
</dbReference>
<dbReference type="InterPro" id="IPR002109">
    <property type="entry name" value="Glutaredoxin"/>
</dbReference>
<dbReference type="RefSeq" id="WP_160550697.1">
    <property type="nucleotide sequence ID" value="NZ_CP047650.1"/>
</dbReference>
<evidence type="ECO:0000259" key="4">
    <source>
        <dbReference type="Pfam" id="PF13511"/>
    </source>
</evidence>
<accession>A0A857J211</accession>
<feature type="region of interest" description="Disordered" evidence="1">
    <location>
        <begin position="174"/>
        <end position="206"/>
    </location>
</feature>
<sequence>MKRIAFALLLAAAAGAQAQQVYRIVGPDGRVTFSDRPATSLADQAPAGTATPVDTPAASVNTAALPYELRQVVQRYPVTLYTSDGCAPCNDGRSLLRSRGVPFVEKTVTTAADSEALTRISGGTSIPFATIGAQALQGFSSAEWSQYLDLAGYPKQSQLPATYRAPPAAPLVTVAAPRSASPAAAAGQPSRSAPSAPPRNPAGIQF</sequence>
<evidence type="ECO:0000256" key="2">
    <source>
        <dbReference type="SAM" id="SignalP"/>
    </source>
</evidence>
<gene>
    <name evidence="5" type="ORF">GT347_03805</name>
</gene>
<evidence type="ECO:0000313" key="5">
    <source>
        <dbReference type="EMBL" id="QHI97179.1"/>
    </source>
</evidence>
<dbReference type="Proteomes" id="UP000464787">
    <property type="component" value="Chromosome"/>
</dbReference>
<dbReference type="InterPro" id="IPR036249">
    <property type="entry name" value="Thioredoxin-like_sf"/>
</dbReference>
<dbReference type="KEGG" id="xyk:GT347_03805"/>
<protein>
    <submittedName>
        <fullName evidence="5">DUF4124 domain-containing protein</fullName>
    </submittedName>
</protein>
<feature type="signal peptide" evidence="2">
    <location>
        <begin position="1"/>
        <end position="18"/>
    </location>
</feature>
<dbReference type="Pfam" id="PF00462">
    <property type="entry name" value="Glutaredoxin"/>
    <property type="match status" value="1"/>
</dbReference>
<organism evidence="5 6">
    <name type="scientific">Xylophilus rhododendri</name>
    <dbReference type="NCBI Taxonomy" id="2697032"/>
    <lineage>
        <taxon>Bacteria</taxon>
        <taxon>Pseudomonadati</taxon>
        <taxon>Pseudomonadota</taxon>
        <taxon>Betaproteobacteria</taxon>
        <taxon>Burkholderiales</taxon>
        <taxon>Xylophilus</taxon>
    </lineage>
</organism>
<proteinExistence type="predicted"/>
<evidence type="ECO:0000256" key="1">
    <source>
        <dbReference type="SAM" id="MobiDB-lite"/>
    </source>
</evidence>
<evidence type="ECO:0000259" key="3">
    <source>
        <dbReference type="Pfam" id="PF00462"/>
    </source>
</evidence>
<reference evidence="5 6" key="1">
    <citation type="submission" date="2020-01" db="EMBL/GenBank/DDBJ databases">
        <title>Genome sequencing of strain KACC 21265.</title>
        <authorList>
            <person name="Heo J."/>
            <person name="Kim S.-J."/>
            <person name="Kim J.-S."/>
            <person name="Hong S.-B."/>
            <person name="Kwon S.-W."/>
        </authorList>
    </citation>
    <scope>NUCLEOTIDE SEQUENCE [LARGE SCALE GENOMIC DNA]</scope>
    <source>
        <strain evidence="5 6">KACC 21265</strain>
    </source>
</reference>
<feature type="domain" description="Glutaredoxin" evidence="3">
    <location>
        <begin position="78"/>
        <end position="127"/>
    </location>
</feature>
<dbReference type="SUPFAM" id="SSF52833">
    <property type="entry name" value="Thioredoxin-like"/>
    <property type="match status" value="1"/>
</dbReference>
<evidence type="ECO:0000313" key="6">
    <source>
        <dbReference type="Proteomes" id="UP000464787"/>
    </source>
</evidence>
<dbReference type="EMBL" id="CP047650">
    <property type="protein sequence ID" value="QHI97179.1"/>
    <property type="molecule type" value="Genomic_DNA"/>
</dbReference>
<dbReference type="InterPro" id="IPR025392">
    <property type="entry name" value="DUF4124"/>
</dbReference>
<name>A0A857J211_9BURK</name>
<feature type="compositionally biased region" description="Low complexity" evidence="1">
    <location>
        <begin position="174"/>
        <end position="194"/>
    </location>
</feature>
<dbReference type="CDD" id="cd02976">
    <property type="entry name" value="NrdH"/>
    <property type="match status" value="1"/>
</dbReference>
<keyword evidence="2" id="KW-0732">Signal</keyword>
<keyword evidence="6" id="KW-1185">Reference proteome</keyword>
<dbReference type="PROSITE" id="PS51354">
    <property type="entry name" value="GLUTAREDOXIN_2"/>
    <property type="match status" value="1"/>
</dbReference>